<accession>A0A9P4NKF0</accession>
<protein>
    <submittedName>
        <fullName evidence="1">Uncharacterized protein</fullName>
    </submittedName>
</protein>
<evidence type="ECO:0000313" key="1">
    <source>
        <dbReference type="EMBL" id="KAF2425703.1"/>
    </source>
</evidence>
<comment type="caution">
    <text evidence="1">The sequence shown here is derived from an EMBL/GenBank/DDBJ whole genome shotgun (WGS) entry which is preliminary data.</text>
</comment>
<proteinExistence type="predicted"/>
<dbReference type="AlphaFoldDB" id="A0A9P4NKF0"/>
<sequence>MVRLTAYLGNLGNCSGFREGFGRGWGRRRWDNPISIIIITSISEPGERTHAYFSSIIQHQRLLIGARKPQGDTPRPNPISHATPLSSYLPALRLGSCCIFFHVFGGDVKSFSMIRLADAGASCDALCFCFWWYQNCMSPNRMVKWAGEDWLR</sequence>
<reference evidence="1" key="1">
    <citation type="journal article" date="2020" name="Stud. Mycol.">
        <title>101 Dothideomycetes genomes: a test case for predicting lifestyles and emergence of pathogens.</title>
        <authorList>
            <person name="Haridas S."/>
            <person name="Albert R."/>
            <person name="Binder M."/>
            <person name="Bloem J."/>
            <person name="Labutti K."/>
            <person name="Salamov A."/>
            <person name="Andreopoulos B."/>
            <person name="Baker S."/>
            <person name="Barry K."/>
            <person name="Bills G."/>
            <person name="Bluhm B."/>
            <person name="Cannon C."/>
            <person name="Castanera R."/>
            <person name="Culley D."/>
            <person name="Daum C."/>
            <person name="Ezra D."/>
            <person name="Gonzalez J."/>
            <person name="Henrissat B."/>
            <person name="Kuo A."/>
            <person name="Liang C."/>
            <person name="Lipzen A."/>
            <person name="Lutzoni F."/>
            <person name="Magnuson J."/>
            <person name="Mondo S."/>
            <person name="Nolan M."/>
            <person name="Ohm R."/>
            <person name="Pangilinan J."/>
            <person name="Park H.-J."/>
            <person name="Ramirez L."/>
            <person name="Alfaro M."/>
            <person name="Sun H."/>
            <person name="Tritt A."/>
            <person name="Yoshinaga Y."/>
            <person name="Zwiers L.-H."/>
            <person name="Turgeon B."/>
            <person name="Goodwin S."/>
            <person name="Spatafora J."/>
            <person name="Crous P."/>
            <person name="Grigoriev I."/>
        </authorList>
    </citation>
    <scope>NUCLEOTIDE SEQUENCE</scope>
    <source>
        <strain evidence="1">CBS 130266</strain>
    </source>
</reference>
<dbReference type="EMBL" id="MU007068">
    <property type="protein sequence ID" value="KAF2425703.1"/>
    <property type="molecule type" value="Genomic_DNA"/>
</dbReference>
<keyword evidence="2" id="KW-1185">Reference proteome</keyword>
<evidence type="ECO:0000313" key="2">
    <source>
        <dbReference type="Proteomes" id="UP000800235"/>
    </source>
</evidence>
<gene>
    <name evidence="1" type="ORF">EJ08DRAFT_396044</name>
</gene>
<dbReference type="Proteomes" id="UP000800235">
    <property type="component" value="Unassembled WGS sequence"/>
</dbReference>
<organism evidence="1 2">
    <name type="scientific">Tothia fuscella</name>
    <dbReference type="NCBI Taxonomy" id="1048955"/>
    <lineage>
        <taxon>Eukaryota</taxon>
        <taxon>Fungi</taxon>
        <taxon>Dikarya</taxon>
        <taxon>Ascomycota</taxon>
        <taxon>Pezizomycotina</taxon>
        <taxon>Dothideomycetes</taxon>
        <taxon>Pleosporomycetidae</taxon>
        <taxon>Venturiales</taxon>
        <taxon>Cylindrosympodiaceae</taxon>
        <taxon>Tothia</taxon>
    </lineage>
</organism>
<name>A0A9P4NKF0_9PEZI</name>